<comment type="caution">
    <text evidence="4">The sequence shown here is derived from an EMBL/GenBank/DDBJ whole genome shotgun (WGS) entry which is preliminary data.</text>
</comment>
<gene>
    <name evidence="4" type="ORF">VB738_11115</name>
</gene>
<keyword evidence="5" id="KW-1185">Reference proteome</keyword>
<reference evidence="4 5" key="1">
    <citation type="submission" date="2023-12" db="EMBL/GenBank/DDBJ databases">
        <title>Baltic Sea Cyanobacteria.</title>
        <authorList>
            <person name="Delbaje E."/>
            <person name="Fewer D.P."/>
            <person name="Shishido T.K."/>
        </authorList>
    </citation>
    <scope>NUCLEOTIDE SEQUENCE [LARGE SCALE GENOMIC DNA]</scope>
    <source>
        <strain evidence="4 5">UHCC 0139</strain>
    </source>
</reference>
<evidence type="ECO:0000256" key="2">
    <source>
        <dbReference type="ARBA" id="ARBA00049988"/>
    </source>
</evidence>
<dbReference type="RefSeq" id="WP_323305792.1">
    <property type="nucleotide sequence ID" value="NZ_JAYGHX010000006.1"/>
</dbReference>
<protein>
    <submittedName>
        <fullName evidence="4">DUF1778 domain-containing protein</fullName>
    </submittedName>
</protein>
<accession>A0ABU5RVX2</accession>
<sequence>MDRAVRTSGLTRTDFVLQAARNAARELLVQQAWQAVSPEHFDQFLRQLDAPPSPTDRQQRTMTAPRPWQR</sequence>
<feature type="region of interest" description="Disordered" evidence="3">
    <location>
        <begin position="47"/>
        <end position="70"/>
    </location>
</feature>
<comment type="similarity">
    <text evidence="2">Belongs to the TacA antitoxin family.</text>
</comment>
<dbReference type="InterPro" id="IPR014795">
    <property type="entry name" value="TacA_1-like"/>
</dbReference>
<evidence type="ECO:0000256" key="1">
    <source>
        <dbReference type="ARBA" id="ARBA00022649"/>
    </source>
</evidence>
<dbReference type="Pfam" id="PF08681">
    <property type="entry name" value="TacA1"/>
    <property type="match status" value="1"/>
</dbReference>
<evidence type="ECO:0000256" key="3">
    <source>
        <dbReference type="SAM" id="MobiDB-lite"/>
    </source>
</evidence>
<evidence type="ECO:0000313" key="4">
    <source>
        <dbReference type="EMBL" id="MEA5391805.1"/>
    </source>
</evidence>
<dbReference type="SUPFAM" id="SSF47598">
    <property type="entry name" value="Ribbon-helix-helix"/>
    <property type="match status" value="1"/>
</dbReference>
<dbReference type="InterPro" id="IPR010985">
    <property type="entry name" value="Ribbon_hlx_hlx"/>
</dbReference>
<dbReference type="EMBL" id="JAYGHX010000006">
    <property type="protein sequence ID" value="MEA5391805.1"/>
    <property type="molecule type" value="Genomic_DNA"/>
</dbReference>
<proteinExistence type="inferred from homology"/>
<evidence type="ECO:0000313" key="5">
    <source>
        <dbReference type="Proteomes" id="UP001304461"/>
    </source>
</evidence>
<dbReference type="Gene3D" id="1.20.5.780">
    <property type="entry name" value="Single helix bin"/>
    <property type="match status" value="1"/>
</dbReference>
<name>A0ABU5RVX2_9CYAN</name>
<dbReference type="Proteomes" id="UP001304461">
    <property type="component" value="Unassembled WGS sequence"/>
</dbReference>
<keyword evidence="1" id="KW-1277">Toxin-antitoxin system</keyword>
<organism evidence="4 5">
    <name type="scientific">Cyanobium gracile UHCC 0139</name>
    <dbReference type="NCBI Taxonomy" id="3110308"/>
    <lineage>
        <taxon>Bacteria</taxon>
        <taxon>Bacillati</taxon>
        <taxon>Cyanobacteriota</taxon>
        <taxon>Cyanophyceae</taxon>
        <taxon>Synechococcales</taxon>
        <taxon>Prochlorococcaceae</taxon>
        <taxon>Cyanobium</taxon>
    </lineage>
</organism>